<dbReference type="SUPFAM" id="SSF52402">
    <property type="entry name" value="Adenine nucleotide alpha hydrolases-like"/>
    <property type="match status" value="1"/>
</dbReference>
<dbReference type="CDD" id="cd00293">
    <property type="entry name" value="USP-like"/>
    <property type="match status" value="1"/>
</dbReference>
<name>A0A3B0QVA9_9ZZZZ</name>
<reference evidence="2" key="1">
    <citation type="submission" date="2018-06" db="EMBL/GenBank/DDBJ databases">
        <authorList>
            <person name="Zhirakovskaya E."/>
        </authorList>
    </citation>
    <scope>NUCLEOTIDE SEQUENCE</scope>
</reference>
<dbReference type="InterPro" id="IPR014729">
    <property type="entry name" value="Rossmann-like_a/b/a_fold"/>
</dbReference>
<organism evidence="2">
    <name type="scientific">hydrothermal vent metagenome</name>
    <dbReference type="NCBI Taxonomy" id="652676"/>
    <lineage>
        <taxon>unclassified sequences</taxon>
        <taxon>metagenomes</taxon>
        <taxon>ecological metagenomes</taxon>
    </lineage>
</organism>
<evidence type="ECO:0000259" key="1">
    <source>
        <dbReference type="Pfam" id="PF00582"/>
    </source>
</evidence>
<feature type="domain" description="UspA" evidence="1">
    <location>
        <begin position="2"/>
        <end position="154"/>
    </location>
</feature>
<proteinExistence type="predicted"/>
<protein>
    <recommendedName>
        <fullName evidence="1">UspA domain-containing protein</fullName>
    </recommendedName>
</protein>
<dbReference type="Gene3D" id="3.40.50.620">
    <property type="entry name" value="HUPs"/>
    <property type="match status" value="1"/>
</dbReference>
<dbReference type="Pfam" id="PF00582">
    <property type="entry name" value="Usp"/>
    <property type="match status" value="1"/>
</dbReference>
<accession>A0A3B0QVA9</accession>
<dbReference type="InterPro" id="IPR006016">
    <property type="entry name" value="UspA"/>
</dbReference>
<sequence length="164" mass="18396">MNKVLLILSTSRTSEQAVDFAVDKARADGTGLIALYIIDSKLTNEVFDRFTDIGFIGDKPSTELTEAVMKEYRQRGYEEIGRVQVKAMEQGVDFDAVTAQGDFVEEALKVMEKREVSTAVVVRRKTSKVTGFLKYFSRSMCAELEQQARCEVVIFDAEKDTGND</sequence>
<gene>
    <name evidence="2" type="ORF">MNBD_DELTA01-1180</name>
</gene>
<evidence type="ECO:0000313" key="2">
    <source>
        <dbReference type="EMBL" id="VAV85504.1"/>
    </source>
</evidence>
<dbReference type="EMBL" id="UOEA01000088">
    <property type="protein sequence ID" value="VAV85504.1"/>
    <property type="molecule type" value="Genomic_DNA"/>
</dbReference>
<dbReference type="AlphaFoldDB" id="A0A3B0QVA9"/>